<feature type="transmembrane region" description="Helical" evidence="2">
    <location>
        <begin position="401"/>
        <end position="417"/>
    </location>
</feature>
<feature type="coiled-coil region" evidence="1">
    <location>
        <begin position="549"/>
        <end position="586"/>
    </location>
</feature>
<feature type="domain" description="YhaN AAA" evidence="3">
    <location>
        <begin position="1"/>
        <end position="200"/>
    </location>
</feature>
<dbReference type="Proteomes" id="UP000031620">
    <property type="component" value="Chromosome"/>
</dbReference>
<evidence type="ECO:0000256" key="2">
    <source>
        <dbReference type="SAM" id="Phobius"/>
    </source>
</evidence>
<protein>
    <submittedName>
        <fullName evidence="4">DNA repair ATPase</fullName>
    </submittedName>
</protein>
<dbReference type="InterPro" id="IPR038734">
    <property type="entry name" value="YhaN_AAA"/>
</dbReference>
<name>A0A0A1GWX8_9LACO</name>
<reference evidence="4 5" key="1">
    <citation type="submission" date="2014-11" db="EMBL/GenBank/DDBJ databases">
        <title>Complete genome sequence and analysis of Lactobacillus hokkaidonensis LOOC260T.</title>
        <authorList>
            <person name="Tanizawa Y."/>
            <person name="Tohno M."/>
            <person name="Kaminuma E."/>
            <person name="Nakamura Y."/>
            <person name="Arita M."/>
        </authorList>
    </citation>
    <scope>NUCLEOTIDE SEQUENCE [LARGE SCALE GENOMIC DNA]</scope>
    <source>
        <strain evidence="4 5">LOOC260</strain>
    </source>
</reference>
<keyword evidence="2" id="KW-0472">Membrane</keyword>
<keyword evidence="2" id="KW-0812">Transmembrane</keyword>
<accession>A0A0A1GWX8</accession>
<sequence>MKIQQIQIDGFGKWQDQSFDIDSNLQIVYGQNEAGKTTLNHFITSVLFGFANGHQQYQQYLPKNGAAYGGQLTINADDQVYRLQRTKGKNGGTLKITDEQGQPVSTEQLTQILGPIDQELYAAIFNFSQTDLNMIFNLSREDLLTHLQRVGAVGSSQWLGLIKEHDKTADEIYKPKGRKPALNIRLKEYEQLTQQVHQAAGQYDHYQDLLVQVGEQADELRKRQQKLTEVQAKLEHVQELNRLMPTFMKLKSATTTKQVALTNGDVTQIQQLQADLAETASQRDQRQTQLEAVQQSNQLTGQQQFYFDHLNQFSELAQLIPRLSLKVEQQAKQNEQLDTWTNAQQQILTRYGVDRLPQAPADNQIELLEQLQDQQKEIQTKLENIEQPQTRTQTTNTKTPWWSWAIAAVCLVIMFMVPNVIVKVILGIILLGSITSPIWLKQSQQQVDNSKQQAETQSIQSKLDAVANQLADWGRDNQMDQFDQSQWLSVQGDLRRFSDLEQQIELVNNEKAEINRQLLDFKQKLEFAHDWISTSDQSEILISRVEQFIQEQQNAKETWQKQQQKYEILTKQLQEIKQRQGEKEQQKAAIYARLQINNDADFKTTYQQSLQATVNQEKIAALTSQITADQQTELAQFDSVDDLKEQLNQLQGDVRADQQAIDDTFKRQTSIQLEIDQLAKNGILSSLRQQQANLETTINQLVFDWFKEKLAATWINKALQFASADRFPKIIDKANNYFATLTRQHYDKIVVGDEVISVVDKSGQSFDVGELSQGTAEQLYVSLRFGFAVVMSDTVNLPLLIDDGFVNFDNLRKEAVFEIIKNISQENQVIYFTADDRILTEVDDEKVINLDKG</sequence>
<evidence type="ECO:0000313" key="4">
    <source>
        <dbReference type="EMBL" id="BAP85418.1"/>
    </source>
</evidence>
<feature type="coiled-coil region" evidence="1">
    <location>
        <begin position="361"/>
        <end position="388"/>
    </location>
</feature>
<dbReference type="PANTHER" id="PTHR41259">
    <property type="entry name" value="DOUBLE-STRAND BREAK REPAIR RAD50 ATPASE, PUTATIVE-RELATED"/>
    <property type="match status" value="1"/>
</dbReference>
<dbReference type="STRING" id="1291742.LOOC260_108780"/>
<dbReference type="InterPro" id="IPR027417">
    <property type="entry name" value="P-loop_NTPase"/>
</dbReference>
<dbReference type="KEGG" id="lho:LOOC260_108780"/>
<dbReference type="EMBL" id="AP014680">
    <property type="protein sequence ID" value="BAP85418.1"/>
    <property type="molecule type" value="Genomic_DNA"/>
</dbReference>
<dbReference type="AlphaFoldDB" id="A0A0A1GWX8"/>
<evidence type="ECO:0000256" key="1">
    <source>
        <dbReference type="SAM" id="Coils"/>
    </source>
</evidence>
<evidence type="ECO:0000259" key="3">
    <source>
        <dbReference type="Pfam" id="PF13514"/>
    </source>
</evidence>
<keyword evidence="1" id="KW-0175">Coiled coil</keyword>
<dbReference type="Pfam" id="PF13514">
    <property type="entry name" value="AAA_27"/>
    <property type="match status" value="1"/>
</dbReference>
<proteinExistence type="predicted"/>
<dbReference type="RefSeq" id="WP_041093280.1">
    <property type="nucleotide sequence ID" value="NZ_AP014680.1"/>
</dbReference>
<gene>
    <name evidence="4" type="ORF">LOOC260_108780</name>
</gene>
<organism evidence="4 5">
    <name type="scientific">Paucilactobacillus hokkaidonensis JCM 18461</name>
    <dbReference type="NCBI Taxonomy" id="1291742"/>
    <lineage>
        <taxon>Bacteria</taxon>
        <taxon>Bacillati</taxon>
        <taxon>Bacillota</taxon>
        <taxon>Bacilli</taxon>
        <taxon>Lactobacillales</taxon>
        <taxon>Lactobacillaceae</taxon>
        <taxon>Paucilactobacillus</taxon>
    </lineage>
</organism>
<feature type="coiled-coil region" evidence="1">
    <location>
        <begin position="203"/>
        <end position="240"/>
    </location>
</feature>
<dbReference type="SUPFAM" id="SSF52540">
    <property type="entry name" value="P-loop containing nucleoside triphosphate hydrolases"/>
    <property type="match status" value="2"/>
</dbReference>
<feature type="coiled-coil region" evidence="1">
    <location>
        <begin position="497"/>
        <end position="524"/>
    </location>
</feature>
<dbReference type="HOGENOM" id="CLU_006135_1_0_9"/>
<dbReference type="Gene3D" id="3.40.50.300">
    <property type="entry name" value="P-loop containing nucleotide triphosphate hydrolases"/>
    <property type="match status" value="2"/>
</dbReference>
<dbReference type="PANTHER" id="PTHR41259:SF1">
    <property type="entry name" value="DOUBLE-STRAND BREAK REPAIR RAD50 ATPASE, PUTATIVE-RELATED"/>
    <property type="match status" value="1"/>
</dbReference>
<keyword evidence="2" id="KW-1133">Transmembrane helix</keyword>
<evidence type="ECO:0000313" key="5">
    <source>
        <dbReference type="Proteomes" id="UP000031620"/>
    </source>
</evidence>